<keyword evidence="1" id="KW-0132">Cell division</keyword>
<evidence type="ECO:0000313" key="1">
    <source>
        <dbReference type="EMBL" id="CAA9294188.1"/>
    </source>
</evidence>
<organism evidence="1">
    <name type="scientific">uncultured Cytophagales bacterium</name>
    <dbReference type="NCBI Taxonomy" id="158755"/>
    <lineage>
        <taxon>Bacteria</taxon>
        <taxon>Pseudomonadati</taxon>
        <taxon>Bacteroidota</taxon>
        <taxon>Sphingobacteriia</taxon>
        <taxon>Sphingobacteriales</taxon>
        <taxon>environmental samples</taxon>
    </lineage>
</organism>
<proteinExistence type="predicted"/>
<name>A0A6J4K2R9_9SPHI</name>
<accession>A0A6J4K2R9</accession>
<dbReference type="AlphaFoldDB" id="A0A6J4K2R9"/>
<dbReference type="EMBL" id="CADCTQ010000405">
    <property type="protein sequence ID" value="CAA9294188.1"/>
    <property type="molecule type" value="Genomic_DNA"/>
</dbReference>
<sequence length="257" mass="29406">MFRIPSFRLKRSIKAALTAAGLLVMIGFVEKKQAARTCTGVNIRIEDAYDTYFINENDVLALMTHNSTEKLIGAPYKNIDIRKLELRIKSNKFIRECQVYSDLTGALNVEIEQARPLARLVHPAAPDRYISEEGAVLPMSERFTARVVLLEGKWIDKLIGQPDWQTSDEGKNFFALLHFIDSNKFWKAQVAQLSVSPSGNIKLFPQVGSQVIEFGDAVDFERKFEKLKLFYKQILPVKGWNRYTRVNVAYKNQIICE</sequence>
<dbReference type="GO" id="GO:0051301">
    <property type="term" value="P:cell division"/>
    <property type="evidence" value="ECO:0007669"/>
    <property type="project" value="UniProtKB-KW"/>
</dbReference>
<protein>
    <submittedName>
        <fullName evidence="1">Cell division protein FtsQ</fullName>
    </submittedName>
</protein>
<keyword evidence="1" id="KW-0131">Cell cycle</keyword>
<reference evidence="1" key="1">
    <citation type="submission" date="2020-02" db="EMBL/GenBank/DDBJ databases">
        <authorList>
            <person name="Meier V. D."/>
        </authorList>
    </citation>
    <scope>NUCLEOTIDE SEQUENCE</scope>
    <source>
        <strain evidence="1">AVDCRST_MAG56</strain>
    </source>
</reference>
<gene>
    <name evidence="1" type="ORF">AVDCRST_MAG56-5813</name>
</gene>